<feature type="compositionally biased region" description="Basic residues" evidence="1">
    <location>
        <begin position="8"/>
        <end position="27"/>
    </location>
</feature>
<evidence type="ECO:0000313" key="2">
    <source>
        <dbReference type="EMBL" id="CAB4215684.1"/>
    </source>
</evidence>
<feature type="region of interest" description="Disordered" evidence="1">
    <location>
        <begin position="1"/>
        <end position="42"/>
    </location>
</feature>
<organism evidence="2">
    <name type="scientific">uncultured Caudovirales phage</name>
    <dbReference type="NCBI Taxonomy" id="2100421"/>
    <lineage>
        <taxon>Viruses</taxon>
        <taxon>Duplodnaviria</taxon>
        <taxon>Heunggongvirae</taxon>
        <taxon>Uroviricota</taxon>
        <taxon>Caudoviricetes</taxon>
        <taxon>Peduoviridae</taxon>
        <taxon>Maltschvirus</taxon>
        <taxon>Maltschvirus maltsch</taxon>
    </lineage>
</organism>
<name>A0A6J5SLP1_9CAUD</name>
<gene>
    <name evidence="2" type="ORF">UFOVP1483_36</name>
</gene>
<dbReference type="EMBL" id="LR797431">
    <property type="protein sequence ID" value="CAB4215684.1"/>
    <property type="molecule type" value="Genomic_DNA"/>
</dbReference>
<proteinExistence type="predicted"/>
<protein>
    <submittedName>
        <fullName evidence="2">Uncharacterized protein</fullName>
    </submittedName>
</protein>
<evidence type="ECO:0000256" key="1">
    <source>
        <dbReference type="SAM" id="MobiDB-lite"/>
    </source>
</evidence>
<reference evidence="2" key="1">
    <citation type="submission" date="2020-05" db="EMBL/GenBank/DDBJ databases">
        <authorList>
            <person name="Chiriac C."/>
            <person name="Salcher M."/>
            <person name="Ghai R."/>
            <person name="Kavagutti S V."/>
        </authorList>
    </citation>
    <scope>NUCLEOTIDE SEQUENCE</scope>
</reference>
<sequence>MAKEIKTGKVKKKAIKRKGVVAKKGSSKNKNSDLYKKPSQGQ</sequence>
<accession>A0A6J5SLP1</accession>